<accession>A0A7G6WWU1</accession>
<dbReference type="EMBL" id="CP043661">
    <property type="protein sequence ID" value="QNE18255.1"/>
    <property type="molecule type" value="Genomic_DNA"/>
</dbReference>
<reference evidence="6" key="1">
    <citation type="submission" date="2019-09" db="EMBL/GenBank/DDBJ databases">
        <title>Antimicrobial potential of Antarctic Bacteria.</title>
        <authorList>
            <person name="Benaud N."/>
            <person name="Edwards R.J."/>
            <person name="Ferrari B.C."/>
        </authorList>
    </citation>
    <scope>NUCLEOTIDE SEQUENCE [LARGE SCALE GENOMIC DNA]</scope>
    <source>
        <strain evidence="6">SPB151</strain>
    </source>
</reference>
<name>A0A7G6WWU1_9ACTN</name>
<dbReference type="KEGG" id="kqi:F1D05_11775"/>
<evidence type="ECO:0000313" key="3">
    <source>
        <dbReference type="EMBL" id="QNE18255.1"/>
    </source>
</evidence>
<dbReference type="Proteomes" id="UP000515563">
    <property type="component" value="Chromosome"/>
</dbReference>
<gene>
    <name evidence="3" type="ORF">F1D05_10540</name>
    <name evidence="4" type="ORF">F1D05_11775</name>
    <name evidence="5" type="ORF">F1D05_22215</name>
</gene>
<evidence type="ECO:0000313" key="5">
    <source>
        <dbReference type="EMBL" id="QNE20128.1"/>
    </source>
</evidence>
<evidence type="ECO:0000313" key="6">
    <source>
        <dbReference type="Proteomes" id="UP000515563"/>
    </source>
</evidence>
<evidence type="ECO:0000256" key="1">
    <source>
        <dbReference type="SAM" id="MobiDB-lite"/>
    </source>
</evidence>
<protein>
    <submittedName>
        <fullName evidence="4">IS21 family transposase</fullName>
    </submittedName>
</protein>
<dbReference type="AlphaFoldDB" id="A0A7G6WWU1"/>
<proteinExistence type="predicted"/>
<feature type="domain" description="Transposase for insertion sequence element IS21-like C-terminal" evidence="2">
    <location>
        <begin position="310"/>
        <end position="378"/>
    </location>
</feature>
<sequence length="518" mass="56171">MKERSRVEQFERIRRERRDEGLSIRALAQRHQVHRRTVRLALGDAVPPTRKSPERVAPVLGPHLATIGGWLTADLDAPKKQRHTARRVWQRLMEEEGVVVAESSVRGLVAQLKTEIGGDRAQVMVPQTHGPAEEAEVDFGEFTAVIAGVVMKVFMFCLRLSHSGKAVHVAYANQTQESFLDGHVRAFEALGGVPTGMIRYDNLRPAVIRVALGRERFEHPRFIAMRSHYGYDSFFCAPGLEGAHEKGGVEGEIGRFRRRHLTPVPHVASLAALNQALAAADARDDARRIGARAETVGAAAARELVLLNPLPSETFDVSAPLSCRVDAKARVCVRQSYYSVPARFAGRRLEVRLGATAVIVLDAGKVIAEHTRSLHKGSEDLVLDHYLEVLTRKPGAMSGSTALVTARASGAFTAVHQRFWDAARKQHGDGPGTRALIGVLLLHRTMTATVVSAGIEGALVLGNFDPDLVAVTARSAMTSAGATSPPVPVPPTASHAATTQRPTPSLADYDQLLQKETA</sequence>
<dbReference type="KEGG" id="kqi:F1D05_22215"/>
<dbReference type="NCBIfam" id="NF033546">
    <property type="entry name" value="transpos_IS21"/>
    <property type="match status" value="1"/>
</dbReference>
<keyword evidence="6" id="KW-1185">Reference proteome</keyword>
<dbReference type="PANTHER" id="PTHR35004">
    <property type="entry name" value="TRANSPOSASE RV3428C-RELATED"/>
    <property type="match status" value="1"/>
</dbReference>
<evidence type="ECO:0000313" key="4">
    <source>
        <dbReference type="EMBL" id="QNE18456.1"/>
    </source>
</evidence>
<dbReference type="PANTHER" id="PTHR35004:SF7">
    <property type="entry name" value="INTEGRASE PROTEIN"/>
    <property type="match status" value="1"/>
</dbReference>
<feature type="region of interest" description="Disordered" evidence="1">
    <location>
        <begin position="479"/>
        <end position="518"/>
    </location>
</feature>
<organism evidence="4 6">
    <name type="scientific">Kribbella qitaiheensis</name>
    <dbReference type="NCBI Taxonomy" id="1544730"/>
    <lineage>
        <taxon>Bacteria</taxon>
        <taxon>Bacillati</taxon>
        <taxon>Actinomycetota</taxon>
        <taxon>Actinomycetes</taxon>
        <taxon>Propionibacteriales</taxon>
        <taxon>Kribbellaceae</taxon>
        <taxon>Kribbella</taxon>
    </lineage>
</organism>
<dbReference type="EMBL" id="CP043661">
    <property type="protein sequence ID" value="QNE18456.1"/>
    <property type="molecule type" value="Genomic_DNA"/>
</dbReference>
<reference evidence="4 6" key="2">
    <citation type="journal article" date="2020" name="Microbiol. Resour. Announc.">
        <title>Antarctic desert soil bacteria exhibit high novel natural product potential, evaluated through long-read genome sequencing and comparative genomics.</title>
        <authorList>
            <person name="Benaud N."/>
            <person name="Edwards R.J."/>
            <person name="Amos T.G."/>
            <person name="D'Agostino P.M."/>
            <person name="Gutierrez-Chavez C."/>
            <person name="Montgomery K."/>
            <person name="Nicetic I."/>
            <person name="Ferrari B.C."/>
        </authorList>
    </citation>
    <scope>NUCLEOTIDE SEQUENCE [LARGE SCALE GENOMIC DNA]</scope>
    <source>
        <strain evidence="4 6">SPB151</strain>
    </source>
</reference>
<evidence type="ECO:0000259" key="2">
    <source>
        <dbReference type="Pfam" id="PF22483"/>
    </source>
</evidence>
<dbReference type="RefSeq" id="WP_185442125.1">
    <property type="nucleotide sequence ID" value="NZ_CP043661.1"/>
</dbReference>
<dbReference type="KEGG" id="kqi:F1D05_10540"/>
<dbReference type="Pfam" id="PF22483">
    <property type="entry name" value="Mu-transpos_C_2"/>
    <property type="match status" value="1"/>
</dbReference>
<dbReference type="EMBL" id="CP043661">
    <property type="protein sequence ID" value="QNE20128.1"/>
    <property type="molecule type" value="Genomic_DNA"/>
</dbReference>
<dbReference type="InterPro" id="IPR054353">
    <property type="entry name" value="IstA-like_C"/>
</dbReference>